<dbReference type="PANTHER" id="PTHR46512">
    <property type="entry name" value="PEPTIDYLPROLYL ISOMERASE"/>
    <property type="match status" value="1"/>
</dbReference>
<feature type="repeat" description="TPR" evidence="9">
    <location>
        <begin position="360"/>
        <end position="393"/>
    </location>
</feature>
<reference evidence="11" key="2">
    <citation type="submission" date="2025-08" db="UniProtKB">
        <authorList>
            <consortium name="Ensembl"/>
        </authorList>
    </citation>
    <scope>IDENTIFICATION</scope>
</reference>
<dbReference type="AlphaFoldDB" id="A0A8C9TFR5"/>
<evidence type="ECO:0000256" key="3">
    <source>
        <dbReference type="ARBA" id="ARBA00022737"/>
    </source>
</evidence>
<dbReference type="Ensembl" id="ENSSFOT00015053177.1">
    <property type="protein sequence ID" value="ENSSFOP00015051950.1"/>
    <property type="gene ID" value="ENSSFOG00015022854.2"/>
</dbReference>
<keyword evidence="6" id="KW-0143">Chaperone</keyword>
<dbReference type="InterPro" id="IPR046357">
    <property type="entry name" value="PPIase_dom_sf"/>
</dbReference>
<dbReference type="Pfam" id="PF00254">
    <property type="entry name" value="FKBP_C"/>
    <property type="match status" value="2"/>
</dbReference>
<accession>A0A8C9TFR5</accession>
<evidence type="ECO:0000256" key="7">
    <source>
        <dbReference type="ARBA" id="ARBA00023235"/>
    </source>
</evidence>
<evidence type="ECO:0000256" key="4">
    <source>
        <dbReference type="ARBA" id="ARBA00022803"/>
    </source>
</evidence>
<dbReference type="PROSITE" id="PS50059">
    <property type="entry name" value="FKBP_PPIASE"/>
    <property type="match status" value="2"/>
</dbReference>
<dbReference type="GO" id="GO:0003755">
    <property type="term" value="F:peptidyl-prolyl cis-trans isomerase activity"/>
    <property type="evidence" value="ECO:0007669"/>
    <property type="project" value="UniProtKB-KW"/>
</dbReference>
<evidence type="ECO:0000256" key="2">
    <source>
        <dbReference type="ARBA" id="ARBA00013194"/>
    </source>
</evidence>
<keyword evidence="3" id="KW-0677">Repeat</keyword>
<evidence type="ECO:0000259" key="10">
    <source>
        <dbReference type="PROSITE" id="PS50059"/>
    </source>
</evidence>
<dbReference type="InterPro" id="IPR011990">
    <property type="entry name" value="TPR-like_helical_dom_sf"/>
</dbReference>
<dbReference type="SUPFAM" id="SSF54534">
    <property type="entry name" value="FKBP-like"/>
    <property type="match status" value="2"/>
</dbReference>
<dbReference type="Gene3D" id="3.10.50.40">
    <property type="match status" value="2"/>
</dbReference>
<reference evidence="11" key="3">
    <citation type="submission" date="2025-09" db="UniProtKB">
        <authorList>
            <consortium name="Ensembl"/>
        </authorList>
    </citation>
    <scope>IDENTIFICATION</scope>
</reference>
<feature type="domain" description="PPIase FKBP-type" evidence="10">
    <location>
        <begin position="174"/>
        <end position="260"/>
    </location>
</feature>
<dbReference type="InterPro" id="IPR001179">
    <property type="entry name" value="PPIase_FKBP_dom"/>
</dbReference>
<dbReference type="Proteomes" id="UP000694397">
    <property type="component" value="Chromosome 2"/>
</dbReference>
<feature type="domain" description="PPIase FKBP-type" evidence="10">
    <location>
        <begin position="59"/>
        <end position="147"/>
    </location>
</feature>
<dbReference type="EC" id="5.2.1.8" evidence="2 8"/>
<keyword evidence="5 8" id="KW-0697">Rotamase</keyword>
<keyword evidence="12" id="KW-1185">Reference proteome</keyword>
<evidence type="ECO:0000256" key="6">
    <source>
        <dbReference type="ARBA" id="ARBA00023186"/>
    </source>
</evidence>
<organism evidence="11 12">
    <name type="scientific">Scleropages formosus</name>
    <name type="common">Asian bonytongue</name>
    <name type="synonym">Osteoglossum formosum</name>
    <dbReference type="NCBI Taxonomy" id="113540"/>
    <lineage>
        <taxon>Eukaryota</taxon>
        <taxon>Metazoa</taxon>
        <taxon>Chordata</taxon>
        <taxon>Craniata</taxon>
        <taxon>Vertebrata</taxon>
        <taxon>Euteleostomi</taxon>
        <taxon>Actinopterygii</taxon>
        <taxon>Neopterygii</taxon>
        <taxon>Teleostei</taxon>
        <taxon>Osteoglossocephala</taxon>
        <taxon>Osteoglossomorpha</taxon>
        <taxon>Osteoglossiformes</taxon>
        <taxon>Osteoglossidae</taxon>
        <taxon>Scleropages</taxon>
    </lineage>
</organism>
<keyword evidence="4 9" id="KW-0802">TPR repeat</keyword>
<dbReference type="FunFam" id="3.10.50.40:FF:000006">
    <property type="entry name" value="Peptidyl-prolyl cis-trans isomerase"/>
    <property type="match status" value="1"/>
</dbReference>
<dbReference type="OrthoDB" id="433738at2759"/>
<comment type="catalytic activity">
    <reaction evidence="1 8">
        <text>[protein]-peptidylproline (omega=180) = [protein]-peptidylproline (omega=0)</text>
        <dbReference type="Rhea" id="RHEA:16237"/>
        <dbReference type="Rhea" id="RHEA-COMP:10747"/>
        <dbReference type="Rhea" id="RHEA-COMP:10748"/>
        <dbReference type="ChEBI" id="CHEBI:83833"/>
        <dbReference type="ChEBI" id="CHEBI:83834"/>
        <dbReference type="EC" id="5.2.1.8"/>
    </reaction>
</comment>
<dbReference type="Gene3D" id="1.25.40.10">
    <property type="entry name" value="Tetratricopeptide repeat domain"/>
    <property type="match status" value="1"/>
</dbReference>
<evidence type="ECO:0000313" key="11">
    <source>
        <dbReference type="Ensembl" id="ENSSFOP00015051950.1"/>
    </source>
</evidence>
<evidence type="ECO:0000256" key="1">
    <source>
        <dbReference type="ARBA" id="ARBA00000971"/>
    </source>
</evidence>
<name>A0A8C9TFR5_SCLFO</name>
<evidence type="ECO:0000256" key="5">
    <source>
        <dbReference type="ARBA" id="ARBA00023110"/>
    </source>
</evidence>
<dbReference type="InterPro" id="IPR050754">
    <property type="entry name" value="FKBP4/5/8-like"/>
</dbReference>
<dbReference type="SUPFAM" id="SSF48452">
    <property type="entry name" value="TPR-like"/>
    <property type="match status" value="1"/>
</dbReference>
<reference evidence="11 12" key="1">
    <citation type="submission" date="2019-04" db="EMBL/GenBank/DDBJ databases">
        <authorList>
            <consortium name="Wellcome Sanger Institute Data Sharing"/>
        </authorList>
    </citation>
    <scope>NUCLEOTIDE SEQUENCE [LARGE SCALE GENOMIC DNA]</scope>
</reference>
<proteinExistence type="predicted"/>
<dbReference type="GeneTree" id="ENSGT00940000158726"/>
<dbReference type="SMART" id="SM00028">
    <property type="entry name" value="TPR"/>
    <property type="match status" value="3"/>
</dbReference>
<evidence type="ECO:0000256" key="9">
    <source>
        <dbReference type="PROSITE-ProRule" id="PRU00339"/>
    </source>
</evidence>
<sequence length="507" mass="56792">TQVCSSQGKMTTDREITVDDESAAAFVTSHGIDITPNKDQGVIKVVKRLGVDGERPMIGDKVYVHYTGKLLNGKKFDSSLDRKQPFSFNLGKGQVIKAWDVGVASMQRGEVCLFLCKPEYAYGTTGSPRKIAPNSSLLFEVELLSFKGEELTEDGGIVRRIKVKGQGFRYPNVGATVSVHLQGSCDGKIFDSRDVSFVVGEGDDVNVPLGVDRAMEKMQEGECCLLYLKPKYGFGKEGCPNLNIGPNAELMYEVTLHSFQKAKESWEMDVKEKLALAMQVKQKGTQYFKAGRYPQAVIQYQRIVSWLEIECLLDDEQQSPVRDILLVAQLNLALCHLRLREYTCAVHNCNKAIELDERSEKALYRRGEARLLCNEFSLAMDDFQRVLQVNPSNRAARTQISVCQQKIREHHERDKKIYANMFQKFAERDAKVQLASPLVAVMSLRGLIVCMLSLVLQILTDTSSHEVGRPLHNVSSDSHVDSVGDPSEQHMIMRLTKETTTKMAISP</sequence>
<protein>
    <recommendedName>
        <fullName evidence="2 8">peptidylprolyl isomerase</fullName>
        <ecNumber evidence="2 8">5.2.1.8</ecNumber>
    </recommendedName>
</protein>
<keyword evidence="7 8" id="KW-0413">Isomerase</keyword>
<dbReference type="PANTHER" id="PTHR46512:SF9">
    <property type="entry name" value="PEPTIDYLPROLYL ISOMERASE"/>
    <property type="match status" value="1"/>
</dbReference>
<dbReference type="InterPro" id="IPR019734">
    <property type="entry name" value="TPR_rpt"/>
</dbReference>
<evidence type="ECO:0000256" key="8">
    <source>
        <dbReference type="PROSITE-ProRule" id="PRU00277"/>
    </source>
</evidence>
<evidence type="ECO:0000313" key="12">
    <source>
        <dbReference type="Proteomes" id="UP000694397"/>
    </source>
</evidence>
<dbReference type="PROSITE" id="PS50005">
    <property type="entry name" value="TPR"/>
    <property type="match status" value="1"/>
</dbReference>
<gene>
    <name evidence="11" type="primary">FKBP5</name>
    <name evidence="11" type="synonym">fkbp5</name>
</gene>
<dbReference type="FunFam" id="1.25.40.10:FF:000008">
    <property type="entry name" value="Peptidylprolyl isomerase"/>
    <property type="match status" value="1"/>
</dbReference>
<dbReference type="FunFam" id="3.10.50.40:FF:000013">
    <property type="entry name" value="Peptidylprolyl isomerase"/>
    <property type="match status" value="1"/>
</dbReference>